<dbReference type="GeneID" id="85224258"/>
<keyword evidence="4" id="KW-1185">Reference proteome</keyword>
<dbReference type="InterPro" id="IPR043171">
    <property type="entry name" value="Ap4A_phos1/2-like"/>
</dbReference>
<sequence length="358" mass="39344">MNPSTQQLKELGPLVAQKFDTALNAGDAFFFDSAVHVTGDDVKEGMPAIASVPWQVRIVPALLKKPNANKEEKKDAPKQNKQDVFAPPYVPNLLVAEFPDYTVLLNKFCVLPRHYLLVTRDFVKQEMPPSPEMIATAYRIIQAHEPSSPGAEMLTFFNCGQDSGASQPHCHFQLVELTPTEGSAAAVPVENLLNRIERDGKEHDFVHMLPVPWQHFVVLLTPPADEAQLETYIGQRFTQVLDAMFSAEDDLAKLTDAPPRRGLPSFNILVTKQALHVIPRRREDFDLRTTDWAPFASGDAPEGTGTVSVNALGYAGLFLTRHESELEALSAEGNARIAHVLQQTGTPLPVVDAPGAQA</sequence>
<protein>
    <submittedName>
        <fullName evidence="3">ATP adenylyltransferase</fullName>
        <ecNumber evidence="3">2.7.7.53</ecNumber>
    </submittedName>
</protein>
<keyword evidence="3" id="KW-0548">Nucleotidyltransferase</keyword>
<reference evidence="3" key="1">
    <citation type="submission" date="2023-03" db="EMBL/GenBank/DDBJ databases">
        <title>Mating type loci evolution in Malassezia.</title>
        <authorList>
            <person name="Coelho M.A."/>
        </authorList>
    </citation>
    <scope>NUCLEOTIDE SEQUENCE</scope>
    <source>
        <strain evidence="3">CBS 9431</strain>
    </source>
</reference>
<dbReference type="Gene3D" id="3.30.428.70">
    <property type="match status" value="1"/>
</dbReference>
<organism evidence="3 4">
    <name type="scientific">Malassezia japonica</name>
    <dbReference type="NCBI Taxonomy" id="223818"/>
    <lineage>
        <taxon>Eukaryota</taxon>
        <taxon>Fungi</taxon>
        <taxon>Dikarya</taxon>
        <taxon>Basidiomycota</taxon>
        <taxon>Ustilaginomycotina</taxon>
        <taxon>Malasseziomycetes</taxon>
        <taxon>Malasseziales</taxon>
        <taxon>Malasseziaceae</taxon>
        <taxon>Malassezia</taxon>
    </lineage>
</organism>
<dbReference type="SUPFAM" id="SSF54197">
    <property type="entry name" value="HIT-like"/>
    <property type="match status" value="1"/>
</dbReference>
<feature type="domain" description="Ap4A phosphorylase 1/2 N-terminal" evidence="2">
    <location>
        <begin position="51"/>
        <end position="194"/>
    </location>
</feature>
<dbReference type="Proteomes" id="UP001217754">
    <property type="component" value="Chromosome 1"/>
</dbReference>
<proteinExistence type="predicted"/>
<dbReference type="GO" id="GO:0009117">
    <property type="term" value="P:nucleotide metabolic process"/>
    <property type="evidence" value="ECO:0007669"/>
    <property type="project" value="InterPro"/>
</dbReference>
<name>A0AAF0J8H8_9BASI</name>
<dbReference type="AlphaFoldDB" id="A0AAF0J8H8"/>
<evidence type="ECO:0000259" key="2">
    <source>
        <dbReference type="Pfam" id="PF19327"/>
    </source>
</evidence>
<dbReference type="GO" id="GO:0003877">
    <property type="term" value="F:ATP:ADP adenylyltransferase activity"/>
    <property type="evidence" value="ECO:0007669"/>
    <property type="project" value="UniProtKB-EC"/>
</dbReference>
<feature type="domain" description="ATP adenylyltransferase C-terminal" evidence="1">
    <location>
        <begin position="211"/>
        <end position="347"/>
    </location>
</feature>
<dbReference type="PANTHER" id="PTHR38420">
    <property type="entry name" value="AP-4-A PHOSPHORYLASE II"/>
    <property type="match status" value="1"/>
</dbReference>
<dbReference type="EC" id="2.7.7.53" evidence="3"/>
<dbReference type="Pfam" id="PF09830">
    <property type="entry name" value="ATP_transf"/>
    <property type="match status" value="1"/>
</dbReference>
<evidence type="ECO:0000259" key="1">
    <source>
        <dbReference type="Pfam" id="PF09830"/>
    </source>
</evidence>
<dbReference type="EMBL" id="CP119958">
    <property type="protein sequence ID" value="WFD37662.1"/>
    <property type="molecule type" value="Genomic_DNA"/>
</dbReference>
<evidence type="ECO:0000313" key="3">
    <source>
        <dbReference type="EMBL" id="WFD37662.1"/>
    </source>
</evidence>
<gene>
    <name evidence="3" type="primary">APA2</name>
    <name evidence="3" type="ORF">MJAP1_000609</name>
</gene>
<accession>A0AAF0J8H8</accession>
<evidence type="ECO:0000313" key="4">
    <source>
        <dbReference type="Proteomes" id="UP001217754"/>
    </source>
</evidence>
<dbReference type="Pfam" id="PF19327">
    <property type="entry name" value="Ap4A_phos_N"/>
    <property type="match status" value="1"/>
</dbReference>
<dbReference type="RefSeq" id="XP_060120559.1">
    <property type="nucleotide sequence ID" value="XM_060264576.1"/>
</dbReference>
<dbReference type="InterPro" id="IPR019200">
    <property type="entry name" value="ATP_adenylylTrfase_C"/>
</dbReference>
<dbReference type="GO" id="GO:0005524">
    <property type="term" value="F:ATP binding"/>
    <property type="evidence" value="ECO:0007669"/>
    <property type="project" value="InterPro"/>
</dbReference>
<dbReference type="PANTHER" id="PTHR38420:SF1">
    <property type="entry name" value="PUTATIVE (AFU_ORTHOLOGUE AFUA_5G14690)-RELATED"/>
    <property type="match status" value="1"/>
</dbReference>
<dbReference type="InterPro" id="IPR036265">
    <property type="entry name" value="HIT-like_sf"/>
</dbReference>
<dbReference type="InterPro" id="IPR009163">
    <property type="entry name" value="Ap4A_phos1/2"/>
</dbReference>
<keyword evidence="3" id="KW-0808">Transferase</keyword>
<dbReference type="InterPro" id="IPR045759">
    <property type="entry name" value="Ap4A_phos1/2_N"/>
</dbReference>